<keyword evidence="10" id="KW-1185">Reference proteome</keyword>
<evidence type="ECO:0000313" key="9">
    <source>
        <dbReference type="EMBL" id="KAK7741712.1"/>
    </source>
</evidence>
<keyword evidence="6 8" id="KW-0503">Monooxygenase</keyword>
<keyword evidence="5 7" id="KW-0408">Iron</keyword>
<dbReference type="GO" id="GO:0004497">
    <property type="term" value="F:monooxygenase activity"/>
    <property type="evidence" value="ECO:0007669"/>
    <property type="project" value="UniProtKB-KW"/>
</dbReference>
<accession>A0AAN9YF30</accession>
<gene>
    <name evidence="9" type="ORF">SLS53_004772</name>
</gene>
<keyword evidence="8" id="KW-0560">Oxidoreductase</keyword>
<dbReference type="EMBL" id="JAJSPL020000017">
    <property type="protein sequence ID" value="KAK7741712.1"/>
    <property type="molecule type" value="Genomic_DNA"/>
</dbReference>
<dbReference type="Gene3D" id="1.10.630.10">
    <property type="entry name" value="Cytochrome P450"/>
    <property type="match status" value="1"/>
</dbReference>
<dbReference type="GO" id="GO:0020037">
    <property type="term" value="F:heme binding"/>
    <property type="evidence" value="ECO:0007669"/>
    <property type="project" value="InterPro"/>
</dbReference>
<comment type="cofactor">
    <cofactor evidence="1 7">
        <name>heme</name>
        <dbReference type="ChEBI" id="CHEBI:30413"/>
    </cofactor>
</comment>
<evidence type="ECO:0000256" key="7">
    <source>
        <dbReference type="PIRSR" id="PIRSR602403-1"/>
    </source>
</evidence>
<dbReference type="GO" id="GO:0016705">
    <property type="term" value="F:oxidoreductase activity, acting on paired donors, with incorporation or reduction of molecular oxygen"/>
    <property type="evidence" value="ECO:0007669"/>
    <property type="project" value="InterPro"/>
</dbReference>
<comment type="caution">
    <text evidence="9">The sequence shown here is derived from an EMBL/GenBank/DDBJ whole genome shotgun (WGS) entry which is preliminary data.</text>
</comment>
<evidence type="ECO:0000256" key="8">
    <source>
        <dbReference type="RuleBase" id="RU000461"/>
    </source>
</evidence>
<dbReference type="SUPFAM" id="SSF48264">
    <property type="entry name" value="Cytochrome P450"/>
    <property type="match status" value="1"/>
</dbReference>
<dbReference type="InterPro" id="IPR017972">
    <property type="entry name" value="Cyt_P450_CS"/>
</dbReference>
<dbReference type="PROSITE" id="PS00086">
    <property type="entry name" value="CYTOCHROME_P450"/>
    <property type="match status" value="1"/>
</dbReference>
<feature type="binding site" description="axial binding residue" evidence="7">
    <location>
        <position position="476"/>
    </location>
    <ligand>
        <name>heme</name>
        <dbReference type="ChEBI" id="CHEBI:30413"/>
    </ligand>
    <ligandPart>
        <name>Fe</name>
        <dbReference type="ChEBI" id="CHEBI:18248"/>
    </ligandPart>
</feature>
<protein>
    <recommendedName>
        <fullName evidence="11">Trichodiene oxygenase</fullName>
    </recommendedName>
</protein>
<dbReference type="PRINTS" id="PR00465">
    <property type="entry name" value="EP450IV"/>
</dbReference>
<dbReference type="InterPro" id="IPR050121">
    <property type="entry name" value="Cytochrome_P450_monoxygenase"/>
</dbReference>
<dbReference type="Proteomes" id="UP001320245">
    <property type="component" value="Unassembled WGS sequence"/>
</dbReference>
<organism evidence="9 10">
    <name type="scientific">Cytospora paraplurivora</name>
    <dbReference type="NCBI Taxonomy" id="2898453"/>
    <lineage>
        <taxon>Eukaryota</taxon>
        <taxon>Fungi</taxon>
        <taxon>Dikarya</taxon>
        <taxon>Ascomycota</taxon>
        <taxon>Pezizomycotina</taxon>
        <taxon>Sordariomycetes</taxon>
        <taxon>Sordariomycetidae</taxon>
        <taxon>Diaporthales</taxon>
        <taxon>Cytosporaceae</taxon>
        <taxon>Cytospora</taxon>
    </lineage>
</organism>
<comment type="similarity">
    <text evidence="2 8">Belongs to the cytochrome P450 family.</text>
</comment>
<evidence type="ECO:0000256" key="5">
    <source>
        <dbReference type="ARBA" id="ARBA00023004"/>
    </source>
</evidence>
<dbReference type="PANTHER" id="PTHR24305:SF147">
    <property type="entry name" value="P450, PUTATIVE (EUROFUNG)-RELATED"/>
    <property type="match status" value="1"/>
</dbReference>
<evidence type="ECO:0000313" key="10">
    <source>
        <dbReference type="Proteomes" id="UP001320245"/>
    </source>
</evidence>
<keyword evidence="3 7" id="KW-0349">Heme</keyword>
<name>A0AAN9YF30_9PEZI</name>
<dbReference type="Pfam" id="PF00067">
    <property type="entry name" value="p450"/>
    <property type="match status" value="1"/>
</dbReference>
<proteinExistence type="inferred from homology"/>
<reference evidence="9 10" key="1">
    <citation type="journal article" date="2023" name="PLoS ONE">
        <title>Cytospora paraplurivora sp. nov. isolated from orchards with fruit tree decline syndrome in Ontario, Canada.</title>
        <authorList>
            <person name="Ilyukhin E."/>
            <person name="Nguyen H.D.T."/>
            <person name="Castle A.J."/>
            <person name="Ellouze W."/>
        </authorList>
    </citation>
    <scope>NUCLEOTIDE SEQUENCE [LARGE SCALE GENOMIC DNA]</scope>
    <source>
        <strain evidence="9 10">FDS-564</strain>
    </source>
</reference>
<evidence type="ECO:0000256" key="1">
    <source>
        <dbReference type="ARBA" id="ARBA00001971"/>
    </source>
</evidence>
<sequence length="534" mass="60465">MASPLPFEAGIESLKAAINTTNALRLVGLWVLYHIIVALYNISPLHPLGRFPGPKLAAATVAYEAYFDLIKGGRYSWEIKRMHEKYGPIVRINPFELHCNDPAFIDEIYAAGGRKRNKSPHTLESMSWPISITGFGTADHDLHRIRRLPMGKHFSRQQMLRLEPDIRHTLRKFVNKLLRYGADHPEPFDVAMAYSCFTSDVISEYSFGEPLGLLDQDGWEPNWRVPMYAFLRTTFLFRFFPVVKNLAEVGNIFARKGWMGPDIKMLMDTLLVHIPDRIEKTRADAEAGIVREREAVYLDIFKSTALPESEKTMPRLSGEGMALMNAGTDTSGWAITVMTYHVLSKPAVLARLTAELEEAGLNEDNLSWAALEKLPYLSGVIQEGLRLSYGVSARSPRIPTEEDLVYRGESKGEGKVEYVIPRGWAIGCSAAVMHHNEDVFPDSHTFKPERWFDEQGNKRRDLEKCLLSFSRGSRQCLGMSLAYCEIYLTVALLVLKVFPRMTLFETTEEDVKYDHDMFVPIPKDGTKGVRVVVA</sequence>
<evidence type="ECO:0000256" key="4">
    <source>
        <dbReference type="ARBA" id="ARBA00022723"/>
    </source>
</evidence>
<dbReference type="GO" id="GO:0005506">
    <property type="term" value="F:iron ion binding"/>
    <property type="evidence" value="ECO:0007669"/>
    <property type="project" value="InterPro"/>
</dbReference>
<dbReference type="PANTHER" id="PTHR24305">
    <property type="entry name" value="CYTOCHROME P450"/>
    <property type="match status" value="1"/>
</dbReference>
<evidence type="ECO:0000256" key="2">
    <source>
        <dbReference type="ARBA" id="ARBA00010617"/>
    </source>
</evidence>
<evidence type="ECO:0008006" key="11">
    <source>
        <dbReference type="Google" id="ProtNLM"/>
    </source>
</evidence>
<dbReference type="CDD" id="cd11062">
    <property type="entry name" value="CYP58-like"/>
    <property type="match status" value="1"/>
</dbReference>
<dbReference type="InterPro" id="IPR001128">
    <property type="entry name" value="Cyt_P450"/>
</dbReference>
<dbReference type="InterPro" id="IPR036396">
    <property type="entry name" value="Cyt_P450_sf"/>
</dbReference>
<dbReference type="InterPro" id="IPR002403">
    <property type="entry name" value="Cyt_P450_E_grp-IV"/>
</dbReference>
<keyword evidence="4 7" id="KW-0479">Metal-binding</keyword>
<evidence type="ECO:0000256" key="3">
    <source>
        <dbReference type="ARBA" id="ARBA00022617"/>
    </source>
</evidence>
<evidence type="ECO:0000256" key="6">
    <source>
        <dbReference type="ARBA" id="ARBA00023033"/>
    </source>
</evidence>
<dbReference type="AlphaFoldDB" id="A0AAN9YF30"/>